<dbReference type="EMBL" id="AMEX01000009">
    <property type="protein sequence ID" value="EKY20553.1"/>
    <property type="molecule type" value="Genomic_DNA"/>
</dbReference>
<sequence>MSEFSDLLYCSKPSLADIRFEAVKVNYDISIIDAIKLSVENEGFKARIDVTNLPSNISDTIIIDISSKTNRKKDEFFIIFTQDSIGIFYFFKLEENCINNQRDKILKSLNELNKNSKVKYLLEESDNYASYIQACYRFNRIDAIDKEYRYVKLAYDNLVAICEDKSALVNSTEILLNRMEVYIDDELDMNLSGKWNITECFEYLFILDSINYFISVLSSDYKSLLKLL</sequence>
<reference evidence="1 2" key="1">
    <citation type="submission" date="2012-05" db="EMBL/GenBank/DDBJ databases">
        <authorList>
            <person name="Weinstock G."/>
            <person name="Sodergren E."/>
            <person name="Lobos E.A."/>
            <person name="Fulton L."/>
            <person name="Fulton R."/>
            <person name="Courtney L."/>
            <person name="Fronick C."/>
            <person name="O'Laughlin M."/>
            <person name="Godfrey J."/>
            <person name="Wilson R.M."/>
            <person name="Miner T."/>
            <person name="Farmer C."/>
            <person name="Delehaunty K."/>
            <person name="Cordes M."/>
            <person name="Minx P."/>
            <person name="Tomlinson C."/>
            <person name="Chen J."/>
            <person name="Wollam A."/>
            <person name="Pepin K.H."/>
            <person name="Bhonagiri V."/>
            <person name="Zhang X."/>
            <person name="Suruliraj S."/>
            <person name="Warren W."/>
            <person name="Mitreva M."/>
            <person name="Mardis E.R."/>
            <person name="Wilson R.K."/>
        </authorList>
    </citation>
    <scope>NUCLEOTIDE SEQUENCE [LARGE SCALE GENOMIC DNA]</scope>
    <source>
        <strain evidence="1 2">KON</strain>
    </source>
</reference>
<comment type="caution">
    <text evidence="1">The sequence shown here is derived from an EMBL/GenBank/DDBJ whole genome shotgun (WGS) entry which is preliminary data.</text>
</comment>
<gene>
    <name evidence="1" type="ORF">HMPREF0870_00636</name>
</gene>
<evidence type="ECO:0000313" key="1">
    <source>
        <dbReference type="EMBL" id="EKY20553.1"/>
    </source>
</evidence>
<name>A0ABP2STY6_9FIRM</name>
<keyword evidence="2" id="KW-1185">Reference proteome</keyword>
<dbReference type="Proteomes" id="UP000010412">
    <property type="component" value="Unassembled WGS sequence"/>
</dbReference>
<organism evidence="1 2">
    <name type="scientific">Veillonella atypica KON</name>
    <dbReference type="NCBI Taxonomy" id="1128111"/>
    <lineage>
        <taxon>Bacteria</taxon>
        <taxon>Bacillati</taxon>
        <taxon>Bacillota</taxon>
        <taxon>Negativicutes</taxon>
        <taxon>Veillonellales</taxon>
        <taxon>Veillonellaceae</taxon>
        <taxon>Veillonella</taxon>
    </lineage>
</organism>
<evidence type="ECO:0000313" key="2">
    <source>
        <dbReference type="Proteomes" id="UP000010412"/>
    </source>
</evidence>
<protein>
    <submittedName>
        <fullName evidence="1">Uncharacterized protein</fullName>
    </submittedName>
</protein>
<dbReference type="RefSeq" id="WP_005383855.1">
    <property type="nucleotide sequence ID" value="NZ_KB291589.1"/>
</dbReference>
<proteinExistence type="predicted"/>
<accession>A0ABP2STY6</accession>